<reference evidence="2" key="1">
    <citation type="submission" date="2021-02" db="EMBL/GenBank/DDBJ databases">
        <title>First Annotated Genome of the Yellow-green Alga Tribonema minus.</title>
        <authorList>
            <person name="Mahan K.M."/>
        </authorList>
    </citation>
    <scope>NUCLEOTIDE SEQUENCE</scope>
    <source>
        <strain evidence="2">UTEX B ZZ1240</strain>
    </source>
</reference>
<evidence type="ECO:0000313" key="3">
    <source>
        <dbReference type="EMBL" id="KAG5193086.1"/>
    </source>
</evidence>
<accession>A0A835ZIS8</accession>
<sequence length="321" mass="34429">MRLVWWVGWAAGLAGASTSGPQVMPACVAPSRELQTCGGVSEALAGVRRRDRERLGVLGEQAESAARHGTNHKLLAAVNGNILSGLQPAVSRDLAHQGGDALLSYIAFLSSVSAWRPVTPSAYLYDIGVHVDSHNLQFRAHHGDLGLHENFEMESAWSWVALRRVCLWGESLAALFGIPASVWGTVACGCFVGGDMGGPVNHRPAHQGGDALLSYIAFLSSVSAWRPVTPSAYLYDIGVHVDSHNLQFRAHYGDLGLHENFEMESAWSWVALRRVCLWGESLAALFGIPASMWGTVACGCFVGGDVGGGVWRASFACYIQE</sequence>
<proteinExistence type="predicted"/>
<dbReference type="AlphaFoldDB" id="A0A835ZIS8"/>
<dbReference type="EMBL" id="JAFCMP010000001">
    <property type="protein sequence ID" value="KAG5193086.1"/>
    <property type="molecule type" value="Genomic_DNA"/>
</dbReference>
<feature type="chain" id="PRO_5036418139" evidence="1">
    <location>
        <begin position="17"/>
        <end position="321"/>
    </location>
</feature>
<dbReference type="Proteomes" id="UP000664859">
    <property type="component" value="Unassembled WGS sequence"/>
</dbReference>
<organism evidence="2 4">
    <name type="scientific">Tribonema minus</name>
    <dbReference type="NCBI Taxonomy" id="303371"/>
    <lineage>
        <taxon>Eukaryota</taxon>
        <taxon>Sar</taxon>
        <taxon>Stramenopiles</taxon>
        <taxon>Ochrophyta</taxon>
        <taxon>PX clade</taxon>
        <taxon>Xanthophyceae</taxon>
        <taxon>Tribonematales</taxon>
        <taxon>Tribonemataceae</taxon>
        <taxon>Tribonema</taxon>
    </lineage>
</organism>
<keyword evidence="1" id="KW-0732">Signal</keyword>
<name>A0A835ZIS8_9STRA</name>
<gene>
    <name evidence="2" type="ORF">JKP88DRAFT_132</name>
    <name evidence="3" type="ORF">JKP88DRAFT_1332</name>
</gene>
<protein>
    <submittedName>
        <fullName evidence="2">Uncharacterized protein</fullName>
    </submittedName>
</protein>
<evidence type="ECO:0000313" key="4">
    <source>
        <dbReference type="Proteomes" id="UP000664859"/>
    </source>
</evidence>
<dbReference type="EMBL" id="JAFCMP010000001">
    <property type="protein sequence ID" value="KAG5192899.1"/>
    <property type="molecule type" value="Genomic_DNA"/>
</dbReference>
<evidence type="ECO:0000256" key="1">
    <source>
        <dbReference type="SAM" id="SignalP"/>
    </source>
</evidence>
<comment type="caution">
    <text evidence="2">The sequence shown here is derived from an EMBL/GenBank/DDBJ whole genome shotgun (WGS) entry which is preliminary data.</text>
</comment>
<keyword evidence="4" id="KW-1185">Reference proteome</keyword>
<evidence type="ECO:0000313" key="2">
    <source>
        <dbReference type="EMBL" id="KAG5192899.1"/>
    </source>
</evidence>
<feature type="signal peptide" evidence="1">
    <location>
        <begin position="1"/>
        <end position="16"/>
    </location>
</feature>